<dbReference type="PANTHER" id="PTHR24637:SF236">
    <property type="entry name" value="NEMATODE CUTICLE COLLAGEN N-TERMINAL DOMAIN-CONTAINING PROTEIN"/>
    <property type="match status" value="1"/>
</dbReference>
<sequence>MGSSARSAGCLAVVTSLAALLTSLFYIPSLIVKINDINQQLRIDSGEFRLLAEEAWSELLKARVSGGRTRRQTYGEPLPKVYPLHKGYQKPDSFVTSGPSCMCNAQNTCPAGPAGPPGKPGEDGASGVPGSPGAPGLAGIAPPVTIDPNAGCRVCPHGPRGPPGLPGDIGPMGEAGLPGPPGRDGDSGRQGYSGNHGIPGEPGKPGKVGEQGPPGRDGVRGQKGASGPKGEPGPSGQKGPEGYPGPDGQRGNDGPMGPSGPKGLPGMAGQNGQPGLQGPPGEPGEDAQYCPCPTRSSGVEKHSQGYDTPVSSPAMQTYSQPPAYEPFSTAAVERNPYTRRRLV</sequence>
<feature type="compositionally biased region" description="Polar residues" evidence="2">
    <location>
        <begin position="305"/>
        <end position="320"/>
    </location>
</feature>
<organism evidence="4 5">
    <name type="scientific">Steinernema carpocapsae</name>
    <name type="common">Entomopathogenic nematode</name>
    <dbReference type="NCBI Taxonomy" id="34508"/>
    <lineage>
        <taxon>Eukaryota</taxon>
        <taxon>Metazoa</taxon>
        <taxon>Ecdysozoa</taxon>
        <taxon>Nematoda</taxon>
        <taxon>Chromadorea</taxon>
        <taxon>Rhabditida</taxon>
        <taxon>Tylenchina</taxon>
        <taxon>Panagrolaimomorpha</taxon>
        <taxon>Strongyloidoidea</taxon>
        <taxon>Steinernematidae</taxon>
        <taxon>Steinernema</taxon>
    </lineage>
</organism>
<reference evidence="4 5" key="2">
    <citation type="journal article" date="2019" name="G3 (Bethesda)">
        <title>Hybrid Assembly of the Genome of the Entomopathogenic Nematode Steinernema carpocapsae Identifies the X-Chromosome.</title>
        <authorList>
            <person name="Serra L."/>
            <person name="Macchietto M."/>
            <person name="Macias-Munoz A."/>
            <person name="McGill C.J."/>
            <person name="Rodriguez I.M."/>
            <person name="Rodriguez B."/>
            <person name="Murad R."/>
            <person name="Mortazavi A."/>
        </authorList>
    </citation>
    <scope>NUCLEOTIDE SEQUENCE [LARGE SCALE GENOMIC DNA]</scope>
    <source>
        <strain evidence="4 5">ALL</strain>
    </source>
</reference>
<dbReference type="Pfam" id="PF01484">
    <property type="entry name" value="Col_cuticle_N"/>
    <property type="match status" value="1"/>
</dbReference>
<evidence type="ECO:0000256" key="1">
    <source>
        <dbReference type="ARBA" id="ARBA00022737"/>
    </source>
</evidence>
<dbReference type="OrthoDB" id="10037288at2759"/>
<name>A0A4U8UUK2_STECR</name>
<evidence type="ECO:0000256" key="2">
    <source>
        <dbReference type="SAM" id="MobiDB-lite"/>
    </source>
</evidence>
<dbReference type="EMBL" id="CM016762">
    <property type="protein sequence ID" value="TMS36375.1"/>
    <property type="molecule type" value="Genomic_DNA"/>
</dbReference>
<feature type="compositionally biased region" description="Low complexity" evidence="2">
    <location>
        <begin position="123"/>
        <end position="144"/>
    </location>
</feature>
<dbReference type="EMBL" id="AZBU02000001">
    <property type="protein sequence ID" value="TMS36375.1"/>
    <property type="molecule type" value="Genomic_DNA"/>
</dbReference>
<evidence type="ECO:0000259" key="3">
    <source>
        <dbReference type="SMART" id="SM01088"/>
    </source>
</evidence>
<dbReference type="GO" id="GO:0042302">
    <property type="term" value="F:structural constituent of cuticle"/>
    <property type="evidence" value="ECO:0007669"/>
    <property type="project" value="InterPro"/>
</dbReference>
<protein>
    <recommendedName>
        <fullName evidence="3">Nematode cuticle collagen N-terminal domain-containing protein</fullName>
    </recommendedName>
</protein>
<dbReference type="STRING" id="34508.A0A4U8UUK2"/>
<reference evidence="4 5" key="1">
    <citation type="journal article" date="2015" name="Genome Biol.">
        <title>Comparative genomics of Steinernema reveals deeply conserved gene regulatory networks.</title>
        <authorList>
            <person name="Dillman A.R."/>
            <person name="Macchietto M."/>
            <person name="Porter C.F."/>
            <person name="Rogers A."/>
            <person name="Williams B."/>
            <person name="Antoshechkin I."/>
            <person name="Lee M.M."/>
            <person name="Goodwin Z."/>
            <person name="Lu X."/>
            <person name="Lewis E.E."/>
            <person name="Goodrich-Blair H."/>
            <person name="Stock S.P."/>
            <person name="Adams B.J."/>
            <person name="Sternberg P.W."/>
            <person name="Mortazavi A."/>
        </authorList>
    </citation>
    <scope>NUCLEOTIDE SEQUENCE [LARGE SCALE GENOMIC DNA]</scope>
    <source>
        <strain evidence="4 5">ALL</strain>
    </source>
</reference>
<dbReference type="InterPro" id="IPR008160">
    <property type="entry name" value="Collagen"/>
</dbReference>
<dbReference type="PANTHER" id="PTHR24637">
    <property type="entry name" value="COLLAGEN"/>
    <property type="match status" value="1"/>
</dbReference>
<evidence type="ECO:0000313" key="4">
    <source>
        <dbReference type="EMBL" id="TMS36375.1"/>
    </source>
</evidence>
<keyword evidence="1" id="KW-0677">Repeat</keyword>
<evidence type="ECO:0000313" key="5">
    <source>
        <dbReference type="Proteomes" id="UP000298663"/>
    </source>
</evidence>
<dbReference type="InterPro" id="IPR002486">
    <property type="entry name" value="Col_cuticle_N"/>
</dbReference>
<gene>
    <name evidence="4" type="ORF">L596_003554</name>
</gene>
<feature type="region of interest" description="Disordered" evidence="2">
    <location>
        <begin position="113"/>
        <end position="343"/>
    </location>
</feature>
<feature type="domain" description="Nematode cuticle collagen N-terminal" evidence="3">
    <location>
        <begin position="7"/>
        <end position="59"/>
    </location>
</feature>
<dbReference type="Proteomes" id="UP000298663">
    <property type="component" value="Chromosome X"/>
</dbReference>
<dbReference type="Pfam" id="PF01391">
    <property type="entry name" value="Collagen"/>
    <property type="match status" value="2"/>
</dbReference>
<dbReference type="AlphaFoldDB" id="A0A4U8UUK2"/>
<keyword evidence="5" id="KW-1185">Reference proteome</keyword>
<comment type="caution">
    <text evidence="4">The sequence shown here is derived from an EMBL/GenBank/DDBJ whole genome shotgun (WGS) entry which is preliminary data.</text>
</comment>
<proteinExistence type="predicted"/>
<dbReference type="SMART" id="SM01088">
    <property type="entry name" value="Col_cuticle_N"/>
    <property type="match status" value="1"/>
</dbReference>
<accession>A0A4U8UUK2</accession>